<reference evidence="2" key="1">
    <citation type="submission" date="2023-01" db="EMBL/GenBank/DDBJ databases">
        <title>Exophiala dermititidis isolated from Cystic Fibrosis Patient.</title>
        <authorList>
            <person name="Kurbessoian T."/>
            <person name="Crocker A."/>
            <person name="Murante D."/>
            <person name="Hogan D.A."/>
            <person name="Stajich J.E."/>
        </authorList>
    </citation>
    <scope>NUCLEOTIDE SEQUENCE</scope>
    <source>
        <strain evidence="2">Ex8</strain>
    </source>
</reference>
<feature type="region of interest" description="Disordered" evidence="1">
    <location>
        <begin position="211"/>
        <end position="230"/>
    </location>
</feature>
<dbReference type="EMBL" id="JAJGCB010000028">
    <property type="protein sequence ID" value="KAJ8987139.1"/>
    <property type="molecule type" value="Genomic_DNA"/>
</dbReference>
<accession>A0AAN6EL54</accession>
<evidence type="ECO:0000313" key="2">
    <source>
        <dbReference type="EMBL" id="KAJ8987139.1"/>
    </source>
</evidence>
<feature type="region of interest" description="Disordered" evidence="1">
    <location>
        <begin position="180"/>
        <end position="206"/>
    </location>
</feature>
<comment type="caution">
    <text evidence="2">The sequence shown here is derived from an EMBL/GenBank/DDBJ whole genome shotgun (WGS) entry which is preliminary data.</text>
</comment>
<evidence type="ECO:0000313" key="3">
    <source>
        <dbReference type="Proteomes" id="UP001161757"/>
    </source>
</evidence>
<dbReference type="AlphaFoldDB" id="A0AAN6EL54"/>
<sequence>MADDEWTYMRRRIPITRGWGPCKQTYWLPVDEHYTGNNGRRGRIVSWTLGLNPDALHDRHREVHHDDGDGLPGRYGGYRERPEYGGQRYPRHPDQGWNAVWPWQPPVPWNALDPAIAEDLQQLENMRAQRHRERIERQNREIAEIDGRAIQHIQGMQDNLRDQGDEGRLRRLRAELAVADENRQRREQDHARAQQERERERARQERYHAAMERQRLARRRGRPNRGWERW</sequence>
<name>A0AAN6EL54_EXODE</name>
<protein>
    <submittedName>
        <fullName evidence="2">Uncharacterized protein</fullName>
    </submittedName>
</protein>
<organism evidence="2 3">
    <name type="scientific">Exophiala dermatitidis</name>
    <name type="common">Black yeast-like fungus</name>
    <name type="synonym">Wangiella dermatitidis</name>
    <dbReference type="NCBI Taxonomy" id="5970"/>
    <lineage>
        <taxon>Eukaryota</taxon>
        <taxon>Fungi</taxon>
        <taxon>Dikarya</taxon>
        <taxon>Ascomycota</taxon>
        <taxon>Pezizomycotina</taxon>
        <taxon>Eurotiomycetes</taxon>
        <taxon>Chaetothyriomycetidae</taxon>
        <taxon>Chaetothyriales</taxon>
        <taxon>Herpotrichiellaceae</taxon>
        <taxon>Exophiala</taxon>
    </lineage>
</organism>
<dbReference type="Proteomes" id="UP001161757">
    <property type="component" value="Unassembled WGS sequence"/>
</dbReference>
<evidence type="ECO:0000256" key="1">
    <source>
        <dbReference type="SAM" id="MobiDB-lite"/>
    </source>
</evidence>
<proteinExistence type="predicted"/>
<gene>
    <name evidence="2" type="ORF">HRR80_008882</name>
</gene>